<feature type="compositionally biased region" description="Low complexity" evidence="1">
    <location>
        <begin position="70"/>
        <end position="79"/>
    </location>
</feature>
<comment type="caution">
    <text evidence="2">The sequence shown here is derived from an EMBL/GenBank/DDBJ whole genome shotgun (WGS) entry which is preliminary data.</text>
</comment>
<feature type="compositionally biased region" description="Polar residues" evidence="1">
    <location>
        <begin position="26"/>
        <end position="43"/>
    </location>
</feature>
<name>A0A9W7CN33_9STRA</name>
<dbReference type="Proteomes" id="UP001165122">
    <property type="component" value="Unassembled WGS sequence"/>
</dbReference>
<dbReference type="OrthoDB" id="47695at2759"/>
<dbReference type="AlphaFoldDB" id="A0A9W7CN33"/>
<gene>
    <name evidence="2" type="ORF">TrLO_g11205</name>
</gene>
<evidence type="ECO:0000313" key="2">
    <source>
        <dbReference type="EMBL" id="GMI08760.1"/>
    </source>
</evidence>
<keyword evidence="3" id="KW-1185">Reference proteome</keyword>
<evidence type="ECO:0000256" key="1">
    <source>
        <dbReference type="SAM" id="MobiDB-lite"/>
    </source>
</evidence>
<accession>A0A9W7CN33</accession>
<feature type="region of interest" description="Disordered" evidence="1">
    <location>
        <begin position="313"/>
        <end position="356"/>
    </location>
</feature>
<proteinExistence type="predicted"/>
<protein>
    <submittedName>
        <fullName evidence="2">Uncharacterized protein</fullName>
    </submittedName>
</protein>
<feature type="region of interest" description="Disordered" evidence="1">
    <location>
        <begin position="1"/>
        <end position="103"/>
    </location>
</feature>
<organism evidence="2 3">
    <name type="scientific">Triparma laevis f. longispina</name>
    <dbReference type="NCBI Taxonomy" id="1714387"/>
    <lineage>
        <taxon>Eukaryota</taxon>
        <taxon>Sar</taxon>
        <taxon>Stramenopiles</taxon>
        <taxon>Ochrophyta</taxon>
        <taxon>Bolidophyceae</taxon>
        <taxon>Parmales</taxon>
        <taxon>Triparmaceae</taxon>
        <taxon>Triparma</taxon>
    </lineage>
</organism>
<reference evidence="3" key="1">
    <citation type="journal article" date="2023" name="Commun. Biol.">
        <title>Genome analysis of Parmales, the sister group of diatoms, reveals the evolutionary specialization of diatoms from phago-mixotrophs to photoautotrophs.</title>
        <authorList>
            <person name="Ban H."/>
            <person name="Sato S."/>
            <person name="Yoshikawa S."/>
            <person name="Yamada K."/>
            <person name="Nakamura Y."/>
            <person name="Ichinomiya M."/>
            <person name="Sato N."/>
            <person name="Blanc-Mathieu R."/>
            <person name="Endo H."/>
            <person name="Kuwata A."/>
            <person name="Ogata H."/>
        </authorList>
    </citation>
    <scope>NUCLEOTIDE SEQUENCE [LARGE SCALE GENOMIC DNA]</scope>
    <source>
        <strain evidence="3">NIES 3700</strain>
    </source>
</reference>
<sequence>MEGFVDPRFAASFETSAPPPAPPPTTQLTGGDRASNTSNSGVNSGAGWGAPSSFGSAFDSNGGGEKVSATTTSNNNNSTGNPRDYFNSGTTQTTTTPSHNNVSVFSASPPSICNIPGNILIVSDGRPQGSYRDDISQFIKSGTTLSRTSTRTIFLKKWKESTFWVTRKPAQLMVFRNEMDFQDWIQNPYHSEKEREYLVKLRVDFLGEVDGKKVKGFNITSVKSKSYTTSSSLLYQVKIEKIYDYGPNIIAAFAHESPEIMADFRDTIAELILVGRNGGVMKQEGNRVKTVSGSGAAGIVGGIGGGVGGGIGGGGGGASSFPPPRAAAPPTQQTAAQQRKQEGSGGAYNFEQLTLD</sequence>
<feature type="compositionally biased region" description="Low complexity" evidence="1">
    <location>
        <begin position="328"/>
        <end position="338"/>
    </location>
</feature>
<evidence type="ECO:0000313" key="3">
    <source>
        <dbReference type="Proteomes" id="UP001165122"/>
    </source>
</evidence>
<dbReference type="EMBL" id="BRXW01000129">
    <property type="protein sequence ID" value="GMI08760.1"/>
    <property type="molecule type" value="Genomic_DNA"/>
</dbReference>